<keyword evidence="4" id="KW-0539">Nucleus</keyword>
<proteinExistence type="predicted"/>
<feature type="region of interest" description="Disordered" evidence="5">
    <location>
        <begin position="1"/>
        <end position="20"/>
    </location>
</feature>
<evidence type="ECO:0000313" key="7">
    <source>
        <dbReference type="EMBL" id="EYE99787.1"/>
    </source>
</evidence>
<evidence type="ECO:0000256" key="3">
    <source>
        <dbReference type="ARBA" id="ARBA00023163"/>
    </source>
</evidence>
<dbReference type="Proteomes" id="UP000019804">
    <property type="component" value="Unassembled WGS sequence"/>
</dbReference>
<feature type="compositionally biased region" description="Basic and acidic residues" evidence="5">
    <location>
        <begin position="364"/>
        <end position="378"/>
    </location>
</feature>
<dbReference type="Pfam" id="PF00172">
    <property type="entry name" value="Zn_clus"/>
    <property type="match status" value="1"/>
</dbReference>
<evidence type="ECO:0000256" key="5">
    <source>
        <dbReference type="SAM" id="MobiDB-lite"/>
    </source>
</evidence>
<evidence type="ECO:0000313" key="8">
    <source>
        <dbReference type="Proteomes" id="UP000019804"/>
    </source>
</evidence>
<dbReference type="InterPro" id="IPR001138">
    <property type="entry name" value="Zn2Cys6_DnaBD"/>
</dbReference>
<dbReference type="CDD" id="cd00067">
    <property type="entry name" value="GAL4"/>
    <property type="match status" value="1"/>
</dbReference>
<keyword evidence="3" id="KW-0804">Transcription</keyword>
<reference evidence="8" key="1">
    <citation type="journal article" date="2014" name="Nat. Commun.">
        <title>Genomic adaptations of the halophilic Dead Sea filamentous fungus Eurotium rubrum.</title>
        <authorList>
            <person name="Kis-Papo T."/>
            <person name="Weig A.R."/>
            <person name="Riley R."/>
            <person name="Persoh D."/>
            <person name="Salamov A."/>
            <person name="Sun H."/>
            <person name="Lipzen A."/>
            <person name="Wasser S.P."/>
            <person name="Rambold G."/>
            <person name="Grigoriev I.V."/>
            <person name="Nevo E."/>
        </authorList>
    </citation>
    <scope>NUCLEOTIDE SEQUENCE [LARGE SCALE GENOMIC DNA]</scope>
    <source>
        <strain evidence="8">CBS 135680</strain>
    </source>
</reference>
<dbReference type="HOGENOM" id="CLU_348136_0_0_1"/>
<dbReference type="PROSITE" id="PS50048">
    <property type="entry name" value="ZN2_CY6_FUNGAL_2"/>
    <property type="match status" value="1"/>
</dbReference>
<keyword evidence="8" id="KW-1185">Reference proteome</keyword>
<gene>
    <name evidence="7" type="ORF">EURHEDRAFT_373698</name>
</gene>
<feature type="region of interest" description="Disordered" evidence="5">
    <location>
        <begin position="337"/>
        <end position="378"/>
    </location>
</feature>
<dbReference type="OrthoDB" id="4227365at2759"/>
<dbReference type="GeneID" id="63693685"/>
<name>A0A017SS11_ASPRC</name>
<dbReference type="GO" id="GO:0008270">
    <property type="term" value="F:zinc ion binding"/>
    <property type="evidence" value="ECO:0007669"/>
    <property type="project" value="InterPro"/>
</dbReference>
<dbReference type="AlphaFoldDB" id="A0A017SS11"/>
<dbReference type="SUPFAM" id="SSF57701">
    <property type="entry name" value="Zn2/Cys6 DNA-binding domain"/>
    <property type="match status" value="1"/>
</dbReference>
<dbReference type="GO" id="GO:0000981">
    <property type="term" value="F:DNA-binding transcription factor activity, RNA polymerase II-specific"/>
    <property type="evidence" value="ECO:0007669"/>
    <property type="project" value="InterPro"/>
</dbReference>
<keyword evidence="1" id="KW-0805">Transcription regulation</keyword>
<evidence type="ECO:0000256" key="2">
    <source>
        <dbReference type="ARBA" id="ARBA00023125"/>
    </source>
</evidence>
<dbReference type="RefSeq" id="XP_040643475.1">
    <property type="nucleotide sequence ID" value="XM_040778561.1"/>
</dbReference>
<feature type="compositionally biased region" description="Polar residues" evidence="5">
    <location>
        <begin position="337"/>
        <end position="355"/>
    </location>
</feature>
<feature type="region of interest" description="Disordered" evidence="5">
    <location>
        <begin position="753"/>
        <end position="775"/>
    </location>
</feature>
<dbReference type="EMBL" id="KK088411">
    <property type="protein sequence ID" value="EYE99787.1"/>
    <property type="molecule type" value="Genomic_DNA"/>
</dbReference>
<accession>A0A017SS11</accession>
<evidence type="ECO:0000256" key="4">
    <source>
        <dbReference type="ARBA" id="ARBA00023242"/>
    </source>
</evidence>
<evidence type="ECO:0000259" key="6">
    <source>
        <dbReference type="PROSITE" id="PS50048"/>
    </source>
</evidence>
<evidence type="ECO:0000256" key="1">
    <source>
        <dbReference type="ARBA" id="ARBA00023015"/>
    </source>
</evidence>
<protein>
    <recommendedName>
        <fullName evidence="6">Zn(2)-C6 fungal-type domain-containing protein</fullName>
    </recommendedName>
</protein>
<dbReference type="InterPro" id="IPR036864">
    <property type="entry name" value="Zn2-C6_fun-type_DNA-bd_sf"/>
</dbReference>
<keyword evidence="2" id="KW-0238">DNA-binding</keyword>
<sequence>MASGLSLAQPQPVQSTDKQCSAPSMEQHYQGFNGCPSGYLSADCFGPDGQLNAAFDLDVYMQGSTSGYNNMGTQRYASVFNEIGPKQTDATSADQRLDPFKLGFHASLAETGTNQGSSCAPQPQGLTAMPVEMAAEPQASVSVPGPQGSVAMSNEIVAGPETSTVGRDDLQVWDDGMGEWRVIEAHPHSTSMGQCASIVPGPQVPAPTTYMAVEPHMNAEAMGQDSPQPTATFFRVWEARLKAVKSRRKYKERRSRNSLHSRRSAGVRIMADMSNGMESRLQNGIDYMGQGFNTPGQVFTAIPNGMAGQGGFTGNYVNPQPSPTCGFQNYTPNDCNQAPAQQNSSGHKRTASTTFVMEDPSAPPEKRARFRSEEDEQKAREEQLLMKKAGGSCLWCYRNKKKCDAMNPCSNCKFNKYQCIRDYTQLILSSSASNATDVFRRLRDTAVRSSSEAHINVNFRQPGTGAIAFWSASLPRAEPYSPGYVNEQLVSTLLGLVRAPGLDWVENETARHPLVLSASAMVRHLAVIKSLFRGQVYVRPAEADAGRITAFYILTAFIQSLLERSQTFSSRLWKAVRHKNKTCSDSLNPTRKPLNPEWVATGLYYRVIDGLRPMQQDPLLKKALGDISHLHNRSKIVLSVLRCLPLSTGKLNSKIEARDSLRKHIPVLEEQWPLDIALLPGVNTNGQKLPPTLMQRLAEPFSGTSYFIETFLDGNFGFLPAVITAHSATPGNSNINELNEPDLDWDSFLDFDASQSSEPSASRSSTPSTEAFDSSQENVLIVEDELFDDRSLNVWGNLDVFDGNSAAYSF</sequence>
<dbReference type="GO" id="GO:0003677">
    <property type="term" value="F:DNA binding"/>
    <property type="evidence" value="ECO:0007669"/>
    <property type="project" value="UniProtKB-KW"/>
</dbReference>
<feature type="domain" description="Zn(2)-C6 fungal-type" evidence="6">
    <location>
        <begin position="392"/>
        <end position="421"/>
    </location>
</feature>
<dbReference type="Gene3D" id="4.10.240.10">
    <property type="entry name" value="Zn(2)-C6 fungal-type DNA-binding domain"/>
    <property type="match status" value="1"/>
</dbReference>
<organism evidence="7 8">
    <name type="scientific">Aspergillus ruber (strain CBS 135680)</name>
    <dbReference type="NCBI Taxonomy" id="1388766"/>
    <lineage>
        <taxon>Eukaryota</taxon>
        <taxon>Fungi</taxon>
        <taxon>Dikarya</taxon>
        <taxon>Ascomycota</taxon>
        <taxon>Pezizomycotina</taxon>
        <taxon>Eurotiomycetes</taxon>
        <taxon>Eurotiomycetidae</taxon>
        <taxon>Eurotiales</taxon>
        <taxon>Aspergillaceae</taxon>
        <taxon>Aspergillus</taxon>
        <taxon>Aspergillus subgen. Aspergillus</taxon>
    </lineage>
</organism>
<feature type="compositionally biased region" description="Low complexity" evidence="5">
    <location>
        <begin position="753"/>
        <end position="770"/>
    </location>
</feature>